<keyword evidence="4" id="KW-1185">Reference proteome</keyword>
<keyword evidence="2" id="KW-0472">Membrane</keyword>
<keyword evidence="2" id="KW-1133">Transmembrane helix</keyword>
<feature type="transmembrane region" description="Helical" evidence="2">
    <location>
        <begin position="129"/>
        <end position="151"/>
    </location>
</feature>
<dbReference type="KEGG" id="scm:SCHCO_02601599"/>
<dbReference type="Proteomes" id="UP000007431">
    <property type="component" value="Unassembled WGS sequence"/>
</dbReference>
<evidence type="ECO:0000256" key="2">
    <source>
        <dbReference type="SAM" id="Phobius"/>
    </source>
</evidence>
<dbReference type="GeneID" id="9594155"/>
<proteinExistence type="predicted"/>
<reference evidence="3 4" key="1">
    <citation type="journal article" date="2010" name="Nat. Biotechnol.">
        <title>Genome sequence of the model mushroom Schizophyllum commune.</title>
        <authorList>
            <person name="Ohm R.A."/>
            <person name="de Jong J.F."/>
            <person name="Lugones L.G."/>
            <person name="Aerts A."/>
            <person name="Kothe E."/>
            <person name="Stajich J.E."/>
            <person name="de Vries R.P."/>
            <person name="Record E."/>
            <person name="Levasseur A."/>
            <person name="Baker S.E."/>
            <person name="Bartholomew K.A."/>
            <person name="Coutinho P.M."/>
            <person name="Erdmann S."/>
            <person name="Fowler T.J."/>
            <person name="Gathman A.C."/>
            <person name="Lombard V."/>
            <person name="Henrissat B."/>
            <person name="Knabe N."/>
            <person name="Kuees U."/>
            <person name="Lilly W.W."/>
            <person name="Lindquist E."/>
            <person name="Lucas S."/>
            <person name="Magnuson J.K."/>
            <person name="Piumi F."/>
            <person name="Raudaskoski M."/>
            <person name="Salamov A."/>
            <person name="Schmutz J."/>
            <person name="Schwarze F.W.M.R."/>
            <person name="vanKuyk P.A."/>
            <person name="Horton J.S."/>
            <person name="Grigoriev I.V."/>
            <person name="Woesten H.A.B."/>
        </authorList>
    </citation>
    <scope>NUCLEOTIDE SEQUENCE [LARGE SCALE GENOMIC DNA]</scope>
    <source>
        <strain evidence="4">H4-8 / FGSC 9210</strain>
    </source>
</reference>
<gene>
    <name evidence="3" type="ORF">SCHCODRAFT_236648</name>
</gene>
<feature type="transmembrane region" description="Helical" evidence="2">
    <location>
        <begin position="190"/>
        <end position="210"/>
    </location>
</feature>
<dbReference type="HOGENOM" id="CLU_044614_9_0_1"/>
<accession>D8QCB7</accession>
<feature type="compositionally biased region" description="Basic and acidic residues" evidence="1">
    <location>
        <begin position="279"/>
        <end position="294"/>
    </location>
</feature>
<organism evidence="4">
    <name type="scientific">Schizophyllum commune (strain H4-8 / FGSC 9210)</name>
    <name type="common">Split gill fungus</name>
    <dbReference type="NCBI Taxonomy" id="578458"/>
    <lineage>
        <taxon>Eukaryota</taxon>
        <taxon>Fungi</taxon>
        <taxon>Dikarya</taxon>
        <taxon>Basidiomycota</taxon>
        <taxon>Agaricomycotina</taxon>
        <taxon>Agaricomycetes</taxon>
        <taxon>Agaricomycetidae</taxon>
        <taxon>Agaricales</taxon>
        <taxon>Schizophyllaceae</taxon>
        <taxon>Schizophyllum</taxon>
    </lineage>
</organism>
<dbReference type="AlphaFoldDB" id="D8QCB7"/>
<dbReference type="OrthoDB" id="10354746at2759"/>
<sequence>MLLSTPRDIQLQPLSAGDVEDLKLIVMQEGVEVLFYGIQATLLVAALAALTNVVQMPSLGLNAELALPELLNKLNIAFIVATRFNLVYHERHHCRLAGVDALSGQPPLGVLVECVTYIKVPKNGLQSSAIMMEIPLLITNAVSTILVARLVSDWRKTSRAERILILLLESGTLYCILWVVRFGIDLYDGAGTVYLVYSGILPTLILLVVAMRRSATTSLLLSTQVSQGMRFADGAETQGRSLTTLDETQLDSLDETQLNSMDGRTFTSGRTASMASPKNAKDLPLEDLGRVRGK</sequence>
<dbReference type="EMBL" id="GL377309">
    <property type="protein sequence ID" value="EFI94502.1"/>
    <property type="molecule type" value="Genomic_DNA"/>
</dbReference>
<evidence type="ECO:0000313" key="3">
    <source>
        <dbReference type="EMBL" id="EFI94502.1"/>
    </source>
</evidence>
<evidence type="ECO:0000256" key="1">
    <source>
        <dbReference type="SAM" id="MobiDB-lite"/>
    </source>
</evidence>
<dbReference type="InParanoid" id="D8QCB7"/>
<keyword evidence="2" id="KW-0812">Transmembrane</keyword>
<feature type="region of interest" description="Disordered" evidence="1">
    <location>
        <begin position="262"/>
        <end position="294"/>
    </location>
</feature>
<dbReference type="VEuPathDB" id="FungiDB:SCHCODRAFT_02601599"/>
<feature type="compositionally biased region" description="Polar residues" evidence="1">
    <location>
        <begin position="262"/>
        <end position="276"/>
    </location>
</feature>
<feature type="transmembrane region" description="Helical" evidence="2">
    <location>
        <begin position="33"/>
        <end position="54"/>
    </location>
</feature>
<evidence type="ECO:0000313" key="4">
    <source>
        <dbReference type="Proteomes" id="UP000007431"/>
    </source>
</evidence>
<feature type="transmembrane region" description="Helical" evidence="2">
    <location>
        <begin position="163"/>
        <end position="184"/>
    </location>
</feature>
<protein>
    <submittedName>
        <fullName evidence="3">Uncharacterized protein</fullName>
    </submittedName>
</protein>
<name>D8QCB7_SCHCM</name>
<dbReference type="RefSeq" id="XP_003029405.1">
    <property type="nucleotide sequence ID" value="XM_003029359.1"/>
</dbReference>